<evidence type="ECO:0000256" key="4">
    <source>
        <dbReference type="ARBA" id="ARBA00023136"/>
    </source>
</evidence>
<dbReference type="GO" id="GO:0030001">
    <property type="term" value="P:metal ion transport"/>
    <property type="evidence" value="ECO:0007669"/>
    <property type="project" value="InterPro"/>
</dbReference>
<evidence type="ECO:0000256" key="2">
    <source>
        <dbReference type="ARBA" id="ARBA00022692"/>
    </source>
</evidence>
<feature type="transmembrane region" description="Helical" evidence="6">
    <location>
        <begin position="228"/>
        <end position="245"/>
    </location>
</feature>
<comment type="caution">
    <text evidence="7">The sequence shown here is derived from an EMBL/GenBank/DDBJ whole genome shotgun (WGS) entry which is preliminary data.</text>
</comment>
<keyword evidence="2 6" id="KW-0812">Transmembrane</keyword>
<feature type="compositionally biased region" description="Acidic residues" evidence="5">
    <location>
        <begin position="56"/>
        <end position="72"/>
    </location>
</feature>
<sequence>MAGGYERITDNDADDLLRSPTAAPPLREMNPIPNSPPPSFHSRNTSPERRARVDQDLEDAFGDDDDSEDESDDRQRLVRGNHSTPTAEPTSSGRESPSAPAPTTTRNGYQSVPQPSGAAAGRVYGGGSQADGVFSNMAAKPERGDGEKEEMPPSYEQAAADQAPPYWETTILAPGMGGPDDVFIDGLPVGSFFSFVWNAIISWSFQIPGFLLTYLLHSTHAAKNGSRLGLGITLIQFGLGLKLGSGSGPSAMPGPDGYASPPDPNSHDFDPSEVTDGEGQDYISGTEWLMYIIMVAGWYILIRALGDYAEARRHERLVLQSPTRGLGIAVVAEGESPERAV</sequence>
<dbReference type="GO" id="GO:0016020">
    <property type="term" value="C:membrane"/>
    <property type="evidence" value="ECO:0007669"/>
    <property type="project" value="UniProtKB-SubCell"/>
</dbReference>
<evidence type="ECO:0000256" key="6">
    <source>
        <dbReference type="SAM" id="Phobius"/>
    </source>
</evidence>
<dbReference type="CDD" id="cd22212">
    <property type="entry name" value="NDFIP-like"/>
    <property type="match status" value="1"/>
</dbReference>
<feature type="compositionally biased region" description="Basic and acidic residues" evidence="5">
    <location>
        <begin position="140"/>
        <end position="151"/>
    </location>
</feature>
<dbReference type="GO" id="GO:0007034">
    <property type="term" value="P:vacuolar transport"/>
    <property type="evidence" value="ECO:0007669"/>
    <property type="project" value="InterPro"/>
</dbReference>
<gene>
    <name evidence="7" type="ORF">DNG_08213</name>
</gene>
<dbReference type="EMBL" id="ONZQ02000013">
    <property type="protein sequence ID" value="SPO05526.1"/>
    <property type="molecule type" value="Genomic_DNA"/>
</dbReference>
<feature type="transmembrane region" description="Helical" evidence="6">
    <location>
        <begin position="288"/>
        <end position="306"/>
    </location>
</feature>
<dbReference type="Pfam" id="PF10176">
    <property type="entry name" value="NEDD4_Bsd2"/>
    <property type="match status" value="1"/>
</dbReference>
<evidence type="ECO:0000256" key="3">
    <source>
        <dbReference type="ARBA" id="ARBA00022989"/>
    </source>
</evidence>
<dbReference type="GO" id="GO:0031398">
    <property type="term" value="P:positive regulation of protein ubiquitination"/>
    <property type="evidence" value="ECO:0007669"/>
    <property type="project" value="TreeGrafter"/>
</dbReference>
<dbReference type="PANTHER" id="PTHR13396">
    <property type="entry name" value="NEDD4 FAMILY INTERACTING PROTEIN 1/2"/>
    <property type="match status" value="1"/>
</dbReference>
<dbReference type="InterPro" id="IPR019325">
    <property type="entry name" value="NEDD4/Bsd2"/>
</dbReference>
<dbReference type="GO" id="GO:0006511">
    <property type="term" value="P:ubiquitin-dependent protein catabolic process"/>
    <property type="evidence" value="ECO:0007669"/>
    <property type="project" value="TreeGrafter"/>
</dbReference>
<name>A0AAE8N328_9PEZI</name>
<dbReference type="Proteomes" id="UP001187682">
    <property type="component" value="Unassembled WGS sequence"/>
</dbReference>
<dbReference type="PANTHER" id="PTHR13396:SF5">
    <property type="entry name" value="NEDD4 FAMILY INTERACTING PROTEIN"/>
    <property type="match status" value="1"/>
</dbReference>
<evidence type="ECO:0000313" key="8">
    <source>
        <dbReference type="Proteomes" id="UP001187682"/>
    </source>
</evidence>
<comment type="subcellular location">
    <subcellularLocation>
        <location evidence="1">Membrane</location>
        <topology evidence="1">Multi-pass membrane protein</topology>
    </subcellularLocation>
</comment>
<evidence type="ECO:0000256" key="1">
    <source>
        <dbReference type="ARBA" id="ARBA00004141"/>
    </source>
</evidence>
<dbReference type="GO" id="GO:0005783">
    <property type="term" value="C:endoplasmic reticulum"/>
    <property type="evidence" value="ECO:0007669"/>
    <property type="project" value="TreeGrafter"/>
</dbReference>
<feature type="compositionally biased region" description="Polar residues" evidence="5">
    <location>
        <begin position="81"/>
        <end position="114"/>
    </location>
</feature>
<dbReference type="GO" id="GO:0005794">
    <property type="term" value="C:Golgi apparatus"/>
    <property type="evidence" value="ECO:0007669"/>
    <property type="project" value="TreeGrafter"/>
</dbReference>
<evidence type="ECO:0000256" key="5">
    <source>
        <dbReference type="SAM" id="MobiDB-lite"/>
    </source>
</evidence>
<keyword evidence="8" id="KW-1185">Reference proteome</keyword>
<protein>
    <submittedName>
        <fullName evidence="7">Related to metal homeostasis protein</fullName>
    </submittedName>
</protein>
<reference evidence="7" key="1">
    <citation type="submission" date="2018-03" db="EMBL/GenBank/DDBJ databases">
        <authorList>
            <person name="Guldener U."/>
        </authorList>
    </citation>
    <scope>NUCLEOTIDE SEQUENCE</scope>
</reference>
<feature type="region of interest" description="Disordered" evidence="5">
    <location>
        <begin position="1"/>
        <end position="163"/>
    </location>
</feature>
<organism evidence="7 8">
    <name type="scientific">Cephalotrichum gorgonifer</name>
    <dbReference type="NCBI Taxonomy" id="2041049"/>
    <lineage>
        <taxon>Eukaryota</taxon>
        <taxon>Fungi</taxon>
        <taxon>Dikarya</taxon>
        <taxon>Ascomycota</taxon>
        <taxon>Pezizomycotina</taxon>
        <taxon>Sordariomycetes</taxon>
        <taxon>Hypocreomycetidae</taxon>
        <taxon>Microascales</taxon>
        <taxon>Microascaceae</taxon>
        <taxon>Cephalotrichum</taxon>
    </lineage>
</organism>
<feature type="region of interest" description="Disordered" evidence="5">
    <location>
        <begin position="250"/>
        <end position="278"/>
    </location>
</feature>
<feature type="transmembrane region" description="Helical" evidence="6">
    <location>
        <begin position="195"/>
        <end position="216"/>
    </location>
</feature>
<evidence type="ECO:0000313" key="7">
    <source>
        <dbReference type="EMBL" id="SPO05526.1"/>
    </source>
</evidence>
<dbReference type="AlphaFoldDB" id="A0AAE8N328"/>
<keyword evidence="3 6" id="KW-1133">Transmembrane helix</keyword>
<feature type="compositionally biased region" description="Basic and acidic residues" evidence="5">
    <location>
        <begin position="46"/>
        <end position="55"/>
    </location>
</feature>
<dbReference type="GO" id="GO:0048471">
    <property type="term" value="C:perinuclear region of cytoplasm"/>
    <property type="evidence" value="ECO:0007669"/>
    <property type="project" value="TreeGrafter"/>
</dbReference>
<accession>A0AAE8N328</accession>
<keyword evidence="4 6" id="KW-0472">Membrane</keyword>
<proteinExistence type="predicted"/>